<feature type="compositionally biased region" description="Polar residues" evidence="1">
    <location>
        <begin position="32"/>
        <end position="47"/>
    </location>
</feature>
<evidence type="ECO:0000313" key="3">
    <source>
        <dbReference type="Proteomes" id="UP000077266"/>
    </source>
</evidence>
<feature type="region of interest" description="Disordered" evidence="1">
    <location>
        <begin position="1"/>
        <end position="47"/>
    </location>
</feature>
<keyword evidence="3" id="KW-1185">Reference proteome</keyword>
<name>A0A165DDF2_EXIGL</name>
<dbReference type="EMBL" id="KV426232">
    <property type="protein sequence ID" value="KZV84283.1"/>
    <property type="molecule type" value="Genomic_DNA"/>
</dbReference>
<accession>A0A165DDF2</accession>
<evidence type="ECO:0000256" key="1">
    <source>
        <dbReference type="SAM" id="MobiDB-lite"/>
    </source>
</evidence>
<organism evidence="2 3">
    <name type="scientific">Exidia glandulosa HHB12029</name>
    <dbReference type="NCBI Taxonomy" id="1314781"/>
    <lineage>
        <taxon>Eukaryota</taxon>
        <taxon>Fungi</taxon>
        <taxon>Dikarya</taxon>
        <taxon>Basidiomycota</taxon>
        <taxon>Agaricomycotina</taxon>
        <taxon>Agaricomycetes</taxon>
        <taxon>Auriculariales</taxon>
        <taxon>Exidiaceae</taxon>
        <taxon>Exidia</taxon>
    </lineage>
</organism>
<sequence>MATTAPTGSMGPDNDTSTTADRATGSDGELSIPTNPTESHRSASPSSTTWPWAMIMRVMEYSDEIMSPAHKAETIYISLRRATDPSPPPHFRDDDHRWRRVIRRICRKARRKSRTLLDYIQHTVAAEFQAATEPSHPLIGKRKLDLDEDSDLDYAGSKEIVAGFRLTYATIPRDRMFVQDMALQEIPDADVGSVEKRMTKKIRHTESRRSVYVQYQSVLKDEQFRRFAPELQFRLDALFRSPVLVPLLPPWSPPESWSSYPETQHRLDKIICGLHGVVTVPPDPVPELFLYFAGKLHELDYEFSGRLEDLRKPARVVHVVGTRGSGKSRLLWA</sequence>
<protein>
    <submittedName>
        <fullName evidence="2">Uncharacterized protein</fullName>
    </submittedName>
</protein>
<dbReference type="AlphaFoldDB" id="A0A165DDF2"/>
<proteinExistence type="predicted"/>
<dbReference type="Proteomes" id="UP000077266">
    <property type="component" value="Unassembled WGS sequence"/>
</dbReference>
<dbReference type="InParanoid" id="A0A165DDF2"/>
<gene>
    <name evidence="2" type="ORF">EXIGLDRAFT_294671</name>
</gene>
<reference evidence="2 3" key="1">
    <citation type="journal article" date="2016" name="Mol. Biol. Evol.">
        <title>Comparative Genomics of Early-Diverging Mushroom-Forming Fungi Provides Insights into the Origins of Lignocellulose Decay Capabilities.</title>
        <authorList>
            <person name="Nagy L.G."/>
            <person name="Riley R."/>
            <person name="Tritt A."/>
            <person name="Adam C."/>
            <person name="Daum C."/>
            <person name="Floudas D."/>
            <person name="Sun H."/>
            <person name="Yadav J.S."/>
            <person name="Pangilinan J."/>
            <person name="Larsson K.H."/>
            <person name="Matsuura K."/>
            <person name="Barry K."/>
            <person name="Labutti K."/>
            <person name="Kuo R."/>
            <person name="Ohm R.A."/>
            <person name="Bhattacharya S.S."/>
            <person name="Shirouzu T."/>
            <person name="Yoshinaga Y."/>
            <person name="Martin F.M."/>
            <person name="Grigoriev I.V."/>
            <person name="Hibbett D.S."/>
        </authorList>
    </citation>
    <scope>NUCLEOTIDE SEQUENCE [LARGE SCALE GENOMIC DNA]</scope>
    <source>
        <strain evidence="2 3">HHB12029</strain>
    </source>
</reference>
<evidence type="ECO:0000313" key="2">
    <source>
        <dbReference type="EMBL" id="KZV84283.1"/>
    </source>
</evidence>